<name>A0A8S8XCB8_9PROT</name>
<keyword evidence="1" id="KW-0812">Transmembrane</keyword>
<sequence>MLAALPRFLEFLALTLSIYNVGVAWALAVVHYPTWRDLAPDQTGRAARAHLVRMAMATTVPSMFAYMAVAMLVWVVPHPGTLFYAATIANLVNVLVVVWSLLIERPALLRLARGADDARAMRRIVSGSFVIALGWTVESLIVLWIVLRI</sequence>
<gene>
    <name evidence="2" type="ORF">TMPK1_11270</name>
</gene>
<reference evidence="2" key="1">
    <citation type="submission" date="2021-02" db="EMBL/GenBank/DDBJ databases">
        <title>Genome sequence of Rhodospirillales sp. strain TMPK1 isolated from soil.</title>
        <authorList>
            <person name="Nakai R."/>
            <person name="Kusada H."/>
            <person name="Tamaki H."/>
        </authorList>
    </citation>
    <scope>NUCLEOTIDE SEQUENCE</scope>
    <source>
        <strain evidence="2">TMPK1</strain>
    </source>
</reference>
<keyword evidence="1" id="KW-1133">Transmembrane helix</keyword>
<feature type="transmembrane region" description="Helical" evidence="1">
    <location>
        <begin position="82"/>
        <end position="103"/>
    </location>
</feature>
<feature type="transmembrane region" description="Helical" evidence="1">
    <location>
        <begin position="51"/>
        <end position="76"/>
    </location>
</feature>
<dbReference type="AlphaFoldDB" id="A0A8S8XCB8"/>
<comment type="caution">
    <text evidence="2">The sequence shown here is derived from an EMBL/GenBank/DDBJ whole genome shotgun (WGS) entry which is preliminary data.</text>
</comment>
<dbReference type="Proteomes" id="UP000681075">
    <property type="component" value="Unassembled WGS sequence"/>
</dbReference>
<proteinExistence type="predicted"/>
<protein>
    <submittedName>
        <fullName evidence="2">Uncharacterized protein</fullName>
    </submittedName>
</protein>
<feature type="transmembrane region" description="Helical" evidence="1">
    <location>
        <begin position="12"/>
        <end position="30"/>
    </location>
</feature>
<organism evidence="2 3">
    <name type="scientific">Roseiterribacter gracilis</name>
    <dbReference type="NCBI Taxonomy" id="2812848"/>
    <lineage>
        <taxon>Bacteria</taxon>
        <taxon>Pseudomonadati</taxon>
        <taxon>Pseudomonadota</taxon>
        <taxon>Alphaproteobacteria</taxon>
        <taxon>Rhodospirillales</taxon>
        <taxon>Roseiterribacteraceae</taxon>
        <taxon>Roseiterribacter</taxon>
    </lineage>
</organism>
<keyword evidence="1" id="KW-0472">Membrane</keyword>
<accession>A0A8S8XCB8</accession>
<dbReference type="EMBL" id="BOPV01000001">
    <property type="protein sequence ID" value="GIL38890.1"/>
    <property type="molecule type" value="Genomic_DNA"/>
</dbReference>
<feature type="transmembrane region" description="Helical" evidence="1">
    <location>
        <begin position="124"/>
        <end position="147"/>
    </location>
</feature>
<evidence type="ECO:0000256" key="1">
    <source>
        <dbReference type="SAM" id="Phobius"/>
    </source>
</evidence>
<keyword evidence="3" id="KW-1185">Reference proteome</keyword>
<evidence type="ECO:0000313" key="3">
    <source>
        <dbReference type="Proteomes" id="UP000681075"/>
    </source>
</evidence>
<evidence type="ECO:0000313" key="2">
    <source>
        <dbReference type="EMBL" id="GIL38890.1"/>
    </source>
</evidence>